<dbReference type="PROSITE" id="PS51257">
    <property type="entry name" value="PROKAR_LIPOPROTEIN"/>
    <property type="match status" value="1"/>
</dbReference>
<evidence type="ECO:0000256" key="1">
    <source>
        <dbReference type="SAM" id="MobiDB-lite"/>
    </source>
</evidence>
<sequence>MKKLFLLFAVATMSLSIYSCRETTEEKTEDAVESMGEDMENAADEAGDEIEEAGQDVENAAENAENEMEEEVEGTDDMNGDDDM</sequence>
<feature type="compositionally biased region" description="Acidic residues" evidence="1">
    <location>
        <begin position="32"/>
        <end position="55"/>
    </location>
</feature>
<dbReference type="EMBL" id="JAVJIU010000001">
    <property type="protein sequence ID" value="MDR5589529.1"/>
    <property type="molecule type" value="Genomic_DNA"/>
</dbReference>
<keyword evidence="3" id="KW-1185">Reference proteome</keyword>
<evidence type="ECO:0000313" key="3">
    <source>
        <dbReference type="Proteomes" id="UP001257234"/>
    </source>
</evidence>
<name>A0ABU1EME4_9FLAO</name>
<comment type="caution">
    <text evidence="2">The sequence shown here is derived from an EMBL/GenBank/DDBJ whole genome shotgun (WGS) entry which is preliminary data.</text>
</comment>
<protein>
    <submittedName>
        <fullName evidence="2">Uncharacterized protein</fullName>
    </submittedName>
</protein>
<gene>
    <name evidence="2" type="ORF">RE431_02685</name>
</gene>
<evidence type="ECO:0000313" key="2">
    <source>
        <dbReference type="EMBL" id="MDR5589529.1"/>
    </source>
</evidence>
<feature type="region of interest" description="Disordered" evidence="1">
    <location>
        <begin position="32"/>
        <end position="84"/>
    </location>
</feature>
<reference evidence="3" key="1">
    <citation type="submission" date="2023-07" db="EMBL/GenBank/DDBJ databases">
        <title>Christiangramia sp. SM2212., a novel bacterium of the family Flavobacteriaceae isolated from the sea sediment.</title>
        <authorList>
            <person name="Wang J."/>
            <person name="Zhang X."/>
        </authorList>
    </citation>
    <scope>NUCLEOTIDE SEQUENCE [LARGE SCALE GENOMIC DNA]</scope>
    <source>
        <strain evidence="3">SM2212</strain>
    </source>
</reference>
<proteinExistence type="predicted"/>
<feature type="compositionally biased region" description="Acidic residues" evidence="1">
    <location>
        <begin position="64"/>
        <end position="84"/>
    </location>
</feature>
<dbReference type="Proteomes" id="UP001257234">
    <property type="component" value="Unassembled WGS sequence"/>
</dbReference>
<organism evidence="2 3">
    <name type="scientific">Christiangramia sediminicola</name>
    <dbReference type="NCBI Taxonomy" id="3073267"/>
    <lineage>
        <taxon>Bacteria</taxon>
        <taxon>Pseudomonadati</taxon>
        <taxon>Bacteroidota</taxon>
        <taxon>Flavobacteriia</taxon>
        <taxon>Flavobacteriales</taxon>
        <taxon>Flavobacteriaceae</taxon>
        <taxon>Christiangramia</taxon>
    </lineage>
</organism>
<dbReference type="RefSeq" id="WP_309560413.1">
    <property type="nucleotide sequence ID" value="NZ_JAVJIU010000001.1"/>
</dbReference>
<accession>A0ABU1EME4</accession>